<dbReference type="AlphaFoldDB" id="A0A6J4K891"/>
<name>A0A6J4K891_9PSEU</name>
<proteinExistence type="predicted"/>
<accession>A0A6J4K891</accession>
<evidence type="ECO:0000256" key="1">
    <source>
        <dbReference type="SAM" id="Phobius"/>
    </source>
</evidence>
<keyword evidence="1" id="KW-0472">Membrane</keyword>
<dbReference type="Pfam" id="PF10027">
    <property type="entry name" value="DUF2269"/>
    <property type="match status" value="1"/>
</dbReference>
<protein>
    <submittedName>
        <fullName evidence="2">Integral membrane protein</fullName>
    </submittedName>
</protein>
<reference evidence="2" key="1">
    <citation type="submission" date="2020-02" db="EMBL/GenBank/DDBJ databases">
        <authorList>
            <person name="Meier V. D."/>
        </authorList>
    </citation>
    <scope>NUCLEOTIDE SEQUENCE</scope>
    <source>
        <strain evidence="2">AVDCRST_MAG54</strain>
    </source>
</reference>
<evidence type="ECO:0000313" key="2">
    <source>
        <dbReference type="EMBL" id="CAA9297682.1"/>
    </source>
</evidence>
<keyword evidence="1" id="KW-0812">Transmembrane</keyword>
<feature type="transmembrane region" description="Helical" evidence="1">
    <location>
        <begin position="56"/>
        <end position="75"/>
    </location>
</feature>
<dbReference type="InterPro" id="IPR018729">
    <property type="entry name" value="DUF2269_transmembrane"/>
</dbReference>
<dbReference type="EMBL" id="CADCTH010000628">
    <property type="protein sequence ID" value="CAA9297682.1"/>
    <property type="molecule type" value="Genomic_DNA"/>
</dbReference>
<keyword evidence="1" id="KW-1133">Transmembrane helix</keyword>
<organism evidence="2">
    <name type="scientific">uncultured Actinomycetospora sp</name>
    <dbReference type="NCBI Taxonomy" id="1135996"/>
    <lineage>
        <taxon>Bacteria</taxon>
        <taxon>Bacillati</taxon>
        <taxon>Actinomycetota</taxon>
        <taxon>Actinomycetes</taxon>
        <taxon>Pseudonocardiales</taxon>
        <taxon>Pseudonocardiaceae</taxon>
        <taxon>Actinomycetospora</taxon>
        <taxon>environmental samples</taxon>
    </lineage>
</organism>
<feature type="transmembrane region" description="Helical" evidence="1">
    <location>
        <begin position="81"/>
        <end position="103"/>
    </location>
</feature>
<feature type="transmembrane region" description="Helical" evidence="1">
    <location>
        <begin position="124"/>
        <end position="148"/>
    </location>
</feature>
<feature type="transmembrane region" description="Helical" evidence="1">
    <location>
        <begin position="6"/>
        <end position="27"/>
    </location>
</feature>
<gene>
    <name evidence="2" type="ORF">AVDCRST_MAG54-4976</name>
</gene>
<sequence length="156" mass="15914">MSALLLSLHVVAAIVAIGPICVAASMFPAEARRALDQEDTGDAASRLRVLARICRVYAAVGIAVPVLGLMTGSAMGVLTEVWVIVSVVLTLAAFVVLAAVVLPRQQALLAGLGTGGLEGTGRRAVARLGAATGIFNLLWVTVTVLMIVRPGSTTGV</sequence>